<name>Q6AG80_LEIXX</name>
<evidence type="ECO:0000313" key="2">
    <source>
        <dbReference type="EMBL" id="AAT88615.1"/>
    </source>
</evidence>
<reference evidence="2 3" key="1">
    <citation type="journal article" date="2004" name="Mol. Plant Microbe Interact.">
        <title>The genome sequence of the Gram-positive sugarcane pathogen Leifsonia xyli subsp. xyli.</title>
        <authorList>
            <person name="Monteiro-Vitorello C.B."/>
            <person name="Camargo L.E.A."/>
            <person name="Van Sluys M.A."/>
            <person name="Kitajima J.P."/>
            <person name="Truffi D."/>
            <person name="do Amaral A.M."/>
            <person name="Harakava R."/>
            <person name="de Oliveira J.C.F."/>
            <person name="Wood D."/>
            <person name="de Oliveira M.C."/>
            <person name="Miyaki C.Y."/>
            <person name="Takita M.A."/>
            <person name="da Silva A.C.R."/>
            <person name="Furlan L.R."/>
            <person name="Carraro D.M."/>
            <person name="Camarotte G."/>
            <person name="Almeida N.F. Jr."/>
            <person name="Carrer H."/>
            <person name="Coutinho L.L."/>
            <person name="El-Dorry H.A."/>
            <person name="Ferro M.I.T."/>
            <person name="Gagliardi P.R."/>
            <person name="Giglioti E."/>
            <person name="Goldman M.H.S."/>
            <person name="Goldman G.H."/>
            <person name="Kimura E.T."/>
            <person name="Ferro E.S."/>
            <person name="Kuramae E.E."/>
            <person name="Lemos E.G.M."/>
            <person name="Lemos M.V.F."/>
            <person name="Mauro S.M.Z."/>
            <person name="Machado M.A."/>
            <person name="Marino C.L."/>
            <person name="Menck C.F."/>
            <person name="Nunes L.R."/>
            <person name="Oliveira R.C."/>
            <person name="Pereira G.G."/>
            <person name="Siqueira W."/>
            <person name="de Souza A.A."/>
            <person name="Tsai S.M."/>
            <person name="Zanca A.S."/>
            <person name="Simpson A.J.G."/>
            <person name="Brumbley S.M."/>
            <person name="Setubal J.C."/>
        </authorList>
    </citation>
    <scope>NUCLEOTIDE SEQUENCE [LARGE SCALE GENOMIC DNA]</scope>
    <source>
        <strain evidence="2 3">CTCB07</strain>
    </source>
</reference>
<sequence length="232" mass="24001">MWTLVPLAALAILLVATDAIARSVLEQRVAAEIEKSLPETVKADVDVRIGGLSVLQQLLAGQFESVDLLAPRATVAGAPLSFRVHATGVPTDLGVPIASATGTLSVSQDSLNKLVTVPGVTGDLTLQQGAVGYDGRLDLLGLPVGYTVSAKPEAAGKEVLLHPEKDQHLDGDGRCERHTAAPVADRERAFPGVRGAVPAGWRSGARHHGDAGPCDGGAERLALRDGRGVPSQ</sequence>
<dbReference type="RefSeq" id="WP_011185614.1">
    <property type="nucleotide sequence ID" value="NC_006087.1"/>
</dbReference>
<dbReference type="EMBL" id="AE016822">
    <property type="protein sequence ID" value="AAT88615.1"/>
    <property type="molecule type" value="Genomic_DNA"/>
</dbReference>
<proteinExistence type="predicted"/>
<gene>
    <name evidence="2" type="ordered locus">Lxx06820</name>
</gene>
<dbReference type="HOGENOM" id="CLU_1193649_0_0_11"/>
<protein>
    <recommendedName>
        <fullName evidence="4">DUF2993 domain-containing protein</fullName>
    </recommendedName>
</protein>
<dbReference type="AlphaFoldDB" id="Q6AG80"/>
<organism evidence="2 3">
    <name type="scientific">Leifsonia xyli subsp. xyli (strain CTCB07)</name>
    <dbReference type="NCBI Taxonomy" id="281090"/>
    <lineage>
        <taxon>Bacteria</taxon>
        <taxon>Bacillati</taxon>
        <taxon>Actinomycetota</taxon>
        <taxon>Actinomycetes</taxon>
        <taxon>Micrococcales</taxon>
        <taxon>Microbacteriaceae</taxon>
        <taxon>Leifsonia</taxon>
    </lineage>
</organism>
<keyword evidence="3" id="KW-1185">Reference proteome</keyword>
<evidence type="ECO:0000256" key="1">
    <source>
        <dbReference type="SAM" id="MobiDB-lite"/>
    </source>
</evidence>
<dbReference type="KEGG" id="lxx:Lxx06820"/>
<evidence type="ECO:0008006" key="4">
    <source>
        <dbReference type="Google" id="ProtNLM"/>
    </source>
</evidence>
<accession>Q6AG80</accession>
<feature type="compositionally biased region" description="Basic and acidic residues" evidence="1">
    <location>
        <begin position="217"/>
        <end position="232"/>
    </location>
</feature>
<dbReference type="InterPro" id="IPR021373">
    <property type="entry name" value="DUF2993"/>
</dbReference>
<dbReference type="Pfam" id="PF11209">
    <property type="entry name" value="LmeA"/>
    <property type="match status" value="1"/>
</dbReference>
<dbReference type="eggNOG" id="ENOG5032ZJ9">
    <property type="taxonomic scope" value="Bacteria"/>
</dbReference>
<dbReference type="Proteomes" id="UP000001306">
    <property type="component" value="Chromosome"/>
</dbReference>
<evidence type="ECO:0000313" key="3">
    <source>
        <dbReference type="Proteomes" id="UP000001306"/>
    </source>
</evidence>
<feature type="region of interest" description="Disordered" evidence="1">
    <location>
        <begin position="202"/>
        <end position="232"/>
    </location>
</feature>